<dbReference type="GO" id="GO:0000774">
    <property type="term" value="F:adenyl-nucleotide exchange factor activity"/>
    <property type="evidence" value="ECO:0007669"/>
    <property type="project" value="InterPro"/>
</dbReference>
<dbReference type="EMBL" id="CAFBLF010000113">
    <property type="protein sequence ID" value="CAB4868863.1"/>
    <property type="molecule type" value="Genomic_DNA"/>
</dbReference>
<accession>A0A6J6FUV4</accession>
<evidence type="ECO:0000313" key="9">
    <source>
        <dbReference type="EMBL" id="CAB4588408.1"/>
    </source>
</evidence>
<dbReference type="GO" id="GO:0042803">
    <property type="term" value="F:protein homodimerization activity"/>
    <property type="evidence" value="ECO:0007669"/>
    <property type="project" value="InterPro"/>
</dbReference>
<dbReference type="PROSITE" id="PS01071">
    <property type="entry name" value="GRPE"/>
    <property type="match status" value="1"/>
</dbReference>
<dbReference type="GO" id="GO:0051082">
    <property type="term" value="F:unfolded protein binding"/>
    <property type="evidence" value="ECO:0007669"/>
    <property type="project" value="TreeGrafter"/>
</dbReference>
<gene>
    <name evidence="9" type="ORF">UFOPK1767_00801</name>
    <name evidence="10" type="ORF">UFOPK3339_00786</name>
</gene>
<dbReference type="SUPFAM" id="SSF58014">
    <property type="entry name" value="Coiled-coil domain of nucleotide exchange factor GrpE"/>
    <property type="match status" value="1"/>
</dbReference>
<dbReference type="InterPro" id="IPR000740">
    <property type="entry name" value="GrpE"/>
</dbReference>
<evidence type="ECO:0000256" key="2">
    <source>
        <dbReference type="ARBA" id="ARBA00009054"/>
    </source>
</evidence>
<dbReference type="FunFam" id="2.30.22.10:FF:000001">
    <property type="entry name" value="Protein GrpE"/>
    <property type="match status" value="1"/>
</dbReference>
<keyword evidence="5" id="KW-0346">Stress response</keyword>
<feature type="coiled-coil region" evidence="7">
    <location>
        <begin position="52"/>
        <end position="86"/>
    </location>
</feature>
<keyword evidence="4" id="KW-0963">Cytoplasm</keyword>
<dbReference type="EMBL" id="CAEZTZ010000109">
    <property type="protein sequence ID" value="CAB4588408.1"/>
    <property type="molecule type" value="Genomic_DNA"/>
</dbReference>
<evidence type="ECO:0000256" key="4">
    <source>
        <dbReference type="ARBA" id="ARBA00022490"/>
    </source>
</evidence>
<dbReference type="InterPro" id="IPR009012">
    <property type="entry name" value="GrpE_head"/>
</dbReference>
<dbReference type="SUPFAM" id="SSF51064">
    <property type="entry name" value="Head domain of nucleotide exchange factor GrpE"/>
    <property type="match status" value="1"/>
</dbReference>
<evidence type="ECO:0000256" key="1">
    <source>
        <dbReference type="ARBA" id="ARBA00004496"/>
    </source>
</evidence>
<dbReference type="Pfam" id="PF01025">
    <property type="entry name" value="GrpE"/>
    <property type="match status" value="1"/>
</dbReference>
<sequence>MSDNEQNNDEQVPPTEPDEDSSEESTEEAGEPSLADEAAEQNAEELLESMLGEVERNLVEEYRDRAARAEAELANFRNRVERDRAANRDAVIAEVIRAVLPAMDDLNRAESHGDLAGSPLEIVAQKIRTGFGRFGLAAVGEVGEAFDPNRHEAIVKLPTEGATSETVADVVEVGYTLGDRLIRPAKVAVAAPAE</sequence>
<dbReference type="Gene3D" id="2.30.22.10">
    <property type="entry name" value="Head domain of nucleotide exchange factor GrpE"/>
    <property type="match status" value="1"/>
</dbReference>
<dbReference type="PRINTS" id="PR00773">
    <property type="entry name" value="GRPEPROTEIN"/>
</dbReference>
<feature type="compositionally biased region" description="Acidic residues" evidence="8">
    <location>
        <begin position="37"/>
        <end position="47"/>
    </location>
</feature>
<dbReference type="GO" id="GO:0051087">
    <property type="term" value="F:protein-folding chaperone binding"/>
    <property type="evidence" value="ECO:0007669"/>
    <property type="project" value="InterPro"/>
</dbReference>
<keyword evidence="6" id="KW-0143">Chaperone</keyword>
<proteinExistence type="inferred from homology"/>
<dbReference type="AlphaFoldDB" id="A0A6J6FUV4"/>
<feature type="region of interest" description="Disordered" evidence="8">
    <location>
        <begin position="1"/>
        <end position="49"/>
    </location>
</feature>
<reference evidence="9" key="1">
    <citation type="submission" date="2020-05" db="EMBL/GenBank/DDBJ databases">
        <authorList>
            <person name="Chiriac C."/>
            <person name="Salcher M."/>
            <person name="Ghai R."/>
            <person name="Kavagutti S V."/>
        </authorList>
    </citation>
    <scope>NUCLEOTIDE SEQUENCE</scope>
</reference>
<dbReference type="GO" id="GO:0005737">
    <property type="term" value="C:cytoplasm"/>
    <property type="evidence" value="ECO:0007669"/>
    <property type="project" value="UniProtKB-SubCell"/>
</dbReference>
<dbReference type="PANTHER" id="PTHR21237:SF23">
    <property type="entry name" value="GRPE PROTEIN HOMOLOG, MITOCHONDRIAL"/>
    <property type="match status" value="1"/>
</dbReference>
<dbReference type="HAMAP" id="MF_01151">
    <property type="entry name" value="GrpE"/>
    <property type="match status" value="1"/>
</dbReference>
<evidence type="ECO:0000313" key="10">
    <source>
        <dbReference type="EMBL" id="CAB4868863.1"/>
    </source>
</evidence>
<evidence type="ECO:0000256" key="3">
    <source>
        <dbReference type="ARBA" id="ARBA00011738"/>
    </source>
</evidence>
<evidence type="ECO:0000256" key="6">
    <source>
        <dbReference type="ARBA" id="ARBA00023186"/>
    </source>
</evidence>
<keyword evidence="7" id="KW-0175">Coiled coil</keyword>
<dbReference type="Gene3D" id="3.90.20.20">
    <property type="match status" value="1"/>
</dbReference>
<dbReference type="InterPro" id="IPR013805">
    <property type="entry name" value="GrpE_CC"/>
</dbReference>
<comment type="subunit">
    <text evidence="3">Homodimer.</text>
</comment>
<evidence type="ECO:0000256" key="7">
    <source>
        <dbReference type="SAM" id="Coils"/>
    </source>
</evidence>
<feature type="compositionally biased region" description="Acidic residues" evidence="8">
    <location>
        <begin position="16"/>
        <end position="30"/>
    </location>
</feature>
<comment type="subcellular location">
    <subcellularLocation>
        <location evidence="1">Cytoplasm</location>
    </subcellularLocation>
</comment>
<comment type="similarity">
    <text evidence="2">Belongs to the GrpE family.</text>
</comment>
<evidence type="ECO:0000256" key="5">
    <source>
        <dbReference type="ARBA" id="ARBA00023016"/>
    </source>
</evidence>
<evidence type="ECO:0000256" key="8">
    <source>
        <dbReference type="SAM" id="MobiDB-lite"/>
    </source>
</evidence>
<dbReference type="PANTHER" id="PTHR21237">
    <property type="entry name" value="GRPE PROTEIN"/>
    <property type="match status" value="1"/>
</dbReference>
<name>A0A6J6FUV4_9ZZZZ</name>
<dbReference type="GO" id="GO:0006457">
    <property type="term" value="P:protein folding"/>
    <property type="evidence" value="ECO:0007669"/>
    <property type="project" value="InterPro"/>
</dbReference>
<protein>
    <submittedName>
        <fullName evidence="9">Unannotated protein</fullName>
    </submittedName>
</protein>
<organism evidence="9">
    <name type="scientific">freshwater metagenome</name>
    <dbReference type="NCBI Taxonomy" id="449393"/>
    <lineage>
        <taxon>unclassified sequences</taxon>
        <taxon>metagenomes</taxon>
        <taxon>ecological metagenomes</taxon>
    </lineage>
</organism>